<dbReference type="eggNOG" id="KOG4308">
    <property type="taxonomic scope" value="Eukaryota"/>
</dbReference>
<dbReference type="InterPro" id="IPR052394">
    <property type="entry name" value="LRR-containing"/>
</dbReference>
<dbReference type="Gene3D" id="3.80.10.10">
    <property type="entry name" value="Ribonuclease Inhibitor"/>
    <property type="match status" value="2"/>
</dbReference>
<feature type="region of interest" description="Disordered" evidence="1">
    <location>
        <begin position="542"/>
        <end position="693"/>
    </location>
</feature>
<dbReference type="SMART" id="SM00368">
    <property type="entry name" value="LRR_RI"/>
    <property type="match status" value="4"/>
</dbReference>
<feature type="compositionally biased region" description="Basic and acidic residues" evidence="1">
    <location>
        <begin position="13"/>
        <end position="41"/>
    </location>
</feature>
<comment type="caution">
    <text evidence="2">The sequence shown here is derived from an EMBL/GenBank/DDBJ whole genome shotgun (WGS) entry which is preliminary data.</text>
</comment>
<evidence type="ECO:0000256" key="1">
    <source>
        <dbReference type="SAM" id="MobiDB-lite"/>
    </source>
</evidence>
<keyword evidence="3" id="KW-1185">Reference proteome</keyword>
<proteinExistence type="predicted"/>
<dbReference type="EMBL" id="AGNL01006741">
    <property type="protein sequence ID" value="EJK71818.1"/>
    <property type="molecule type" value="Genomic_DNA"/>
</dbReference>
<reference evidence="2 3" key="1">
    <citation type="journal article" date="2012" name="Genome Biol.">
        <title>Genome and low-iron response of an oceanic diatom adapted to chronic iron limitation.</title>
        <authorList>
            <person name="Lommer M."/>
            <person name="Specht M."/>
            <person name="Roy A.S."/>
            <person name="Kraemer L."/>
            <person name="Andreson R."/>
            <person name="Gutowska M.A."/>
            <person name="Wolf J."/>
            <person name="Bergner S.V."/>
            <person name="Schilhabel M.B."/>
            <person name="Klostermeier U.C."/>
            <person name="Beiko R.G."/>
            <person name="Rosenstiel P."/>
            <person name="Hippler M."/>
            <person name="Laroche J."/>
        </authorList>
    </citation>
    <scope>NUCLEOTIDE SEQUENCE [LARGE SCALE GENOMIC DNA]</scope>
    <source>
        <strain evidence="2 3">CCMP1005</strain>
    </source>
</reference>
<dbReference type="OrthoDB" id="45061at2759"/>
<evidence type="ECO:0000313" key="3">
    <source>
        <dbReference type="Proteomes" id="UP000266841"/>
    </source>
</evidence>
<protein>
    <submittedName>
        <fullName evidence="2">Uncharacterized protein</fullName>
    </submittedName>
</protein>
<dbReference type="Proteomes" id="UP000266841">
    <property type="component" value="Unassembled WGS sequence"/>
</dbReference>
<feature type="compositionally biased region" description="Basic and acidic residues" evidence="1">
    <location>
        <begin position="635"/>
        <end position="659"/>
    </location>
</feature>
<name>K0SZN4_THAOC</name>
<feature type="non-terminal residue" evidence="2">
    <location>
        <position position="693"/>
    </location>
</feature>
<dbReference type="PANTHER" id="PTHR24114:SF2">
    <property type="entry name" value="F-BOX DOMAIN-CONTAINING PROTEIN-RELATED"/>
    <property type="match status" value="1"/>
</dbReference>
<feature type="region of interest" description="Disordered" evidence="1">
    <location>
        <begin position="1"/>
        <end position="45"/>
    </location>
</feature>
<sequence length="693" mass="78306">MASLRNERRHGREIRGQGERRNQRSGAGEERSFAMDRRDTSPTRGIMRSNLEEEPASSAKPIFQCSYDFPTDADEYLTIDSQDKLTRTRSWSSRLWLVPDMHQLQRQLLDEQAGNAIQLVGCEFDGGITMYPYHEKVQPHYDYFASTVKTKDDLESIRGHPILYRVDLAKSDLGDGDLGVLNKLLYGCKDIDELLLGHTTFDTKCVDLLSKFLGKKISLTILSLDGPKLGSKGKRALARGLKKNKSLRELCLHNNGAKFEEIFGGDDVQSLRRLTLLDFSGNSFPAGGAQVLAASLSGNTTLQSLTISKCRLRSEAAKVFLPELERNTTLRFLDLSRNYLNDDVAPVVCDVLKRNTTLTSLYLEGNNKLRVMSGGRRQWNRVERAYENLPAVQRGRSEIISCLFDTSSLQSLVDSNHTCMVACGSSVDCGTRIEKLMTKINSLDNVGKKVRYKVVLALNETEGLYNVRDFDSVPLELMPKLLELIQLEIGYYGFGKDIVEYQADKKYGKGSDMRINRLYDFVTGSNIQLLFERGSGLRRVRIGPKMKRKRRKFGEERGDSDDEDFKPPTGLGQKHDAVQRNVDDTGDERKARQSHLKAQTRSDAPRLEGQPPHAPADPDHGRVDDELQSDSWHGVPRERRLGDQRPRFAELAGEERYEHVEEEDGADHRDQQPRQDVREDRPAGRAAPLAPHH</sequence>
<feature type="compositionally biased region" description="Basic and acidic residues" evidence="1">
    <location>
        <begin position="616"/>
        <end position="625"/>
    </location>
</feature>
<organism evidence="2 3">
    <name type="scientific">Thalassiosira oceanica</name>
    <name type="common">Marine diatom</name>
    <dbReference type="NCBI Taxonomy" id="159749"/>
    <lineage>
        <taxon>Eukaryota</taxon>
        <taxon>Sar</taxon>
        <taxon>Stramenopiles</taxon>
        <taxon>Ochrophyta</taxon>
        <taxon>Bacillariophyta</taxon>
        <taxon>Coscinodiscophyceae</taxon>
        <taxon>Thalassiosirophycidae</taxon>
        <taxon>Thalassiosirales</taxon>
        <taxon>Thalassiosiraceae</taxon>
        <taxon>Thalassiosira</taxon>
    </lineage>
</organism>
<dbReference type="AlphaFoldDB" id="K0SZN4"/>
<feature type="compositionally biased region" description="Basic and acidic residues" evidence="1">
    <location>
        <begin position="573"/>
        <end position="591"/>
    </location>
</feature>
<dbReference type="SUPFAM" id="SSF52047">
    <property type="entry name" value="RNI-like"/>
    <property type="match status" value="1"/>
</dbReference>
<dbReference type="InterPro" id="IPR032675">
    <property type="entry name" value="LRR_dom_sf"/>
</dbReference>
<accession>K0SZN4</accession>
<dbReference type="PANTHER" id="PTHR24114">
    <property type="entry name" value="LEUCINE RICH REPEAT FAMILY PROTEIN"/>
    <property type="match status" value="1"/>
</dbReference>
<feature type="compositionally biased region" description="Basic residues" evidence="1">
    <location>
        <begin position="542"/>
        <end position="552"/>
    </location>
</feature>
<evidence type="ECO:0000313" key="2">
    <source>
        <dbReference type="EMBL" id="EJK71818.1"/>
    </source>
</evidence>
<feature type="compositionally biased region" description="Basic and acidic residues" evidence="1">
    <location>
        <begin position="666"/>
        <end position="683"/>
    </location>
</feature>
<gene>
    <name evidence="2" type="ORF">THAOC_06704</name>
</gene>